<dbReference type="InterPro" id="IPR013762">
    <property type="entry name" value="Integrase-like_cat_sf"/>
</dbReference>
<dbReference type="HOGENOM" id="CLU_616916_0_0_1"/>
<keyword evidence="3" id="KW-1185">Reference proteome</keyword>
<dbReference type="GO" id="GO:0003677">
    <property type="term" value="F:DNA binding"/>
    <property type="evidence" value="ECO:0007669"/>
    <property type="project" value="InterPro"/>
</dbReference>
<dbReference type="AlphaFoldDB" id="A0A0C9SUD1"/>
<evidence type="ECO:0000256" key="1">
    <source>
        <dbReference type="ARBA" id="ARBA00023172"/>
    </source>
</evidence>
<dbReference type="EMBL" id="KN820554">
    <property type="protein sequence ID" value="KIJ06035.1"/>
    <property type="molecule type" value="Genomic_DNA"/>
</dbReference>
<dbReference type="InterPro" id="IPR011010">
    <property type="entry name" value="DNA_brk_join_enz"/>
</dbReference>
<evidence type="ECO:0000313" key="3">
    <source>
        <dbReference type="Proteomes" id="UP000053647"/>
    </source>
</evidence>
<dbReference type="Gene3D" id="1.10.443.10">
    <property type="entry name" value="Intergrase catalytic core"/>
    <property type="match status" value="1"/>
</dbReference>
<dbReference type="Proteomes" id="UP000053647">
    <property type="component" value="Unassembled WGS sequence"/>
</dbReference>
<reference evidence="3" key="2">
    <citation type="submission" date="2015-01" db="EMBL/GenBank/DDBJ databases">
        <title>Evolutionary Origins and Diversification of the Mycorrhizal Mutualists.</title>
        <authorList>
            <consortium name="DOE Joint Genome Institute"/>
            <consortium name="Mycorrhizal Genomics Consortium"/>
            <person name="Kohler A."/>
            <person name="Kuo A."/>
            <person name="Nagy L.G."/>
            <person name="Floudas D."/>
            <person name="Copeland A."/>
            <person name="Barry K.W."/>
            <person name="Cichocki N."/>
            <person name="Veneault-Fourrey C."/>
            <person name="LaButti K."/>
            <person name="Lindquist E.A."/>
            <person name="Lipzen A."/>
            <person name="Lundell T."/>
            <person name="Morin E."/>
            <person name="Murat C."/>
            <person name="Riley R."/>
            <person name="Ohm R."/>
            <person name="Sun H."/>
            <person name="Tunlid A."/>
            <person name="Henrissat B."/>
            <person name="Grigoriev I.V."/>
            <person name="Hibbett D.S."/>
            <person name="Martin F."/>
        </authorList>
    </citation>
    <scope>NUCLEOTIDE SEQUENCE [LARGE SCALE GENOMIC DNA]</scope>
    <source>
        <strain evidence="3">ATCC 200175</strain>
    </source>
</reference>
<dbReference type="GO" id="GO:0015074">
    <property type="term" value="P:DNA integration"/>
    <property type="evidence" value="ECO:0007669"/>
    <property type="project" value="InterPro"/>
</dbReference>
<keyword evidence="1" id="KW-0233">DNA recombination</keyword>
<protein>
    <submittedName>
        <fullName evidence="2">Uncharacterized protein</fullName>
    </submittedName>
</protein>
<evidence type="ECO:0000313" key="2">
    <source>
        <dbReference type="EMBL" id="KIJ06035.1"/>
    </source>
</evidence>
<dbReference type="GO" id="GO:0006310">
    <property type="term" value="P:DNA recombination"/>
    <property type="evidence" value="ECO:0007669"/>
    <property type="project" value="UniProtKB-KW"/>
</dbReference>
<dbReference type="PROSITE" id="PS51257">
    <property type="entry name" value="PROKAR_LIPOPROTEIN"/>
    <property type="match status" value="1"/>
</dbReference>
<accession>A0A0C9SUD1</accession>
<sequence length="444" mass="49795">MLTHSSRYGVGISSTPPATVQACRLPIWGHGNIVWLVTHPPGVMVTPYGKRCGESICYLPMLTACCGHADSVSRALSHLKSAANHHHPHYIQLHHGQQVFSLGSVNASVRRGSHASPQITGEMIKLDLLEDADNEAMLDILIGNCMEDYPDDDQSEMAQYAARIARASITDQTRDKHVRIIKAFLTFHLKRTPGWDPKVVTRQTPYDIRLFITHKCGPKSDGYEGRKYSTAISTRAALTLWFRTLRPQERVDEWVIDEATGQCSGLPTRARIVSEFMLGLEKMKAKSGEVSQSARALMLDDIYRLYHHCVGRDMPEAERRRGITVYLFAWMMVLRIDEALSLAFENIDAIPGERRYFDVTMDTRKNAQTGIAHFWRLWANDLDPRICPKRALIRLARVYGRTLPKTGPLFLQVNNYGAVMGKAIGCIMIGSGPDNPHDDSLPGC</sequence>
<dbReference type="SUPFAM" id="SSF56349">
    <property type="entry name" value="DNA breaking-rejoining enzymes"/>
    <property type="match status" value="1"/>
</dbReference>
<gene>
    <name evidence="2" type="ORF">PAXINDRAFT_158863</name>
</gene>
<name>A0A0C9SUD1_PAXIN</name>
<reference evidence="2 3" key="1">
    <citation type="submission" date="2014-06" db="EMBL/GenBank/DDBJ databases">
        <authorList>
            <consortium name="DOE Joint Genome Institute"/>
            <person name="Kuo A."/>
            <person name="Kohler A."/>
            <person name="Nagy L.G."/>
            <person name="Floudas D."/>
            <person name="Copeland A."/>
            <person name="Barry K.W."/>
            <person name="Cichocki N."/>
            <person name="Veneault-Fourrey C."/>
            <person name="LaButti K."/>
            <person name="Lindquist E.A."/>
            <person name="Lipzen A."/>
            <person name="Lundell T."/>
            <person name="Morin E."/>
            <person name="Murat C."/>
            <person name="Sun H."/>
            <person name="Tunlid A."/>
            <person name="Henrissat B."/>
            <person name="Grigoriev I.V."/>
            <person name="Hibbett D.S."/>
            <person name="Martin F."/>
            <person name="Nordberg H.P."/>
            <person name="Cantor M.N."/>
            <person name="Hua S.X."/>
        </authorList>
    </citation>
    <scope>NUCLEOTIDE SEQUENCE [LARGE SCALE GENOMIC DNA]</scope>
    <source>
        <strain evidence="2 3">ATCC 200175</strain>
    </source>
</reference>
<organism evidence="2 3">
    <name type="scientific">Paxillus involutus ATCC 200175</name>
    <dbReference type="NCBI Taxonomy" id="664439"/>
    <lineage>
        <taxon>Eukaryota</taxon>
        <taxon>Fungi</taxon>
        <taxon>Dikarya</taxon>
        <taxon>Basidiomycota</taxon>
        <taxon>Agaricomycotina</taxon>
        <taxon>Agaricomycetes</taxon>
        <taxon>Agaricomycetidae</taxon>
        <taxon>Boletales</taxon>
        <taxon>Paxilineae</taxon>
        <taxon>Paxillaceae</taxon>
        <taxon>Paxillus</taxon>
    </lineage>
</organism>
<proteinExistence type="predicted"/>
<dbReference type="OrthoDB" id="3163890at2759"/>